<feature type="region of interest" description="Disordered" evidence="1">
    <location>
        <begin position="1"/>
        <end position="36"/>
    </location>
</feature>
<evidence type="ECO:0000313" key="2">
    <source>
        <dbReference type="EMBL" id="SUZ78746.1"/>
    </source>
</evidence>
<dbReference type="EMBL" id="UINC01001365">
    <property type="protein sequence ID" value="SUZ78746.1"/>
    <property type="molecule type" value="Genomic_DNA"/>
</dbReference>
<accession>A0A381QHE4</accession>
<organism evidence="2">
    <name type="scientific">marine metagenome</name>
    <dbReference type="NCBI Taxonomy" id="408172"/>
    <lineage>
        <taxon>unclassified sequences</taxon>
        <taxon>metagenomes</taxon>
        <taxon>ecological metagenomes</taxon>
    </lineage>
</organism>
<sequence>MKIGKLHQIPKLSGKKSRKPGNFGNRSGGKTAEPATVVITVKALRQQKN</sequence>
<gene>
    <name evidence="2" type="ORF">METZ01_LOCUS31600</name>
</gene>
<reference evidence="2" key="1">
    <citation type="submission" date="2018-05" db="EMBL/GenBank/DDBJ databases">
        <authorList>
            <person name="Lanie J.A."/>
            <person name="Ng W.-L."/>
            <person name="Kazmierczak K.M."/>
            <person name="Andrzejewski T.M."/>
            <person name="Davidsen T.M."/>
            <person name="Wayne K.J."/>
            <person name="Tettelin H."/>
            <person name="Glass J.I."/>
            <person name="Rusch D."/>
            <person name="Podicherti R."/>
            <person name="Tsui H.-C.T."/>
            <person name="Winkler M.E."/>
        </authorList>
    </citation>
    <scope>NUCLEOTIDE SEQUENCE</scope>
</reference>
<proteinExistence type="predicted"/>
<name>A0A381QHE4_9ZZZZ</name>
<protein>
    <submittedName>
        <fullName evidence="2">Uncharacterized protein</fullName>
    </submittedName>
</protein>
<dbReference type="AlphaFoldDB" id="A0A381QHE4"/>
<evidence type="ECO:0000256" key="1">
    <source>
        <dbReference type="SAM" id="MobiDB-lite"/>
    </source>
</evidence>